<dbReference type="AlphaFoldDB" id="W6TFJ0"/>
<keyword evidence="1" id="KW-0812">Transmembrane</keyword>
<protein>
    <submittedName>
        <fullName evidence="2">Uncharacterized protein</fullName>
    </submittedName>
</protein>
<reference evidence="2 3" key="1">
    <citation type="journal article" date="2014" name="FEMS Microbiol. Lett.">
        <title>Draft genome sequences of three Holospora species (Holospora obtusa, Holospora undulata, and Holospora elegans), endonuclear symbiotic bacteria of the ciliate Paramecium caudatum.</title>
        <authorList>
            <person name="Dohra H."/>
            <person name="Tanaka K."/>
            <person name="Suzuki T."/>
            <person name="Fujishima M."/>
            <person name="Suzuki H."/>
        </authorList>
    </citation>
    <scope>NUCLEOTIDE SEQUENCE [LARGE SCALE GENOMIC DNA]</scope>
    <source>
        <strain evidence="2 3">F1</strain>
    </source>
</reference>
<organism evidence="2 3">
    <name type="scientific">Holospora obtusa F1</name>
    <dbReference type="NCBI Taxonomy" id="1399147"/>
    <lineage>
        <taxon>Bacteria</taxon>
        <taxon>Pseudomonadati</taxon>
        <taxon>Pseudomonadota</taxon>
        <taxon>Alphaproteobacteria</taxon>
        <taxon>Holosporales</taxon>
        <taxon>Holosporaceae</taxon>
        <taxon>Holospora</taxon>
    </lineage>
</organism>
<proteinExistence type="predicted"/>
<dbReference type="EMBL" id="AWTR02000001">
    <property type="protein sequence ID" value="ETZ07791.1"/>
    <property type="molecule type" value="Genomic_DNA"/>
</dbReference>
<name>W6TFJ0_HOLOB</name>
<evidence type="ECO:0000256" key="1">
    <source>
        <dbReference type="SAM" id="Phobius"/>
    </source>
</evidence>
<dbReference type="Proteomes" id="UP000019112">
    <property type="component" value="Unassembled WGS sequence"/>
</dbReference>
<keyword evidence="3" id="KW-1185">Reference proteome</keyword>
<comment type="caution">
    <text evidence="2">The sequence shown here is derived from an EMBL/GenBank/DDBJ whole genome shotgun (WGS) entry which is preliminary data.</text>
</comment>
<feature type="transmembrane region" description="Helical" evidence="1">
    <location>
        <begin position="6"/>
        <end position="24"/>
    </location>
</feature>
<evidence type="ECO:0000313" key="2">
    <source>
        <dbReference type="EMBL" id="ETZ07791.1"/>
    </source>
</evidence>
<keyword evidence="1" id="KW-0472">Membrane</keyword>
<keyword evidence="1" id="KW-1133">Transmembrane helix</keyword>
<gene>
    <name evidence="2" type="ORF">P618_200008</name>
</gene>
<accession>W6TFJ0</accession>
<sequence>MNQETVSILTFTGFPFVVVALWEIGGELDKIFSFEDLSANLRLITQSNHNQDHGDQQLACLVHSIFEQGVDRGDLRHAGTFTAPGPFTPLRAAIALLDGLHVGASFFHAYYWNLFQVLFSKQYAKSRVLWAIDNGRQAWNVGYMMPRKIAKDLVLEVRENISQASLEKFNTHCQEDSLEPWQTYLLWRHTTVEEVLEILKKFALCIVYEDMMLKQKMKNFEGSILSASGSV</sequence>
<evidence type="ECO:0000313" key="3">
    <source>
        <dbReference type="Proteomes" id="UP000019112"/>
    </source>
</evidence>
<dbReference type="STRING" id="1399147.P618_200008"/>